<protein>
    <submittedName>
        <fullName evidence="6">Tolloid-like protein 1</fullName>
    </submittedName>
</protein>
<dbReference type="PANTHER" id="PTHR47537">
    <property type="entry name" value="CUBILIN"/>
    <property type="match status" value="1"/>
</dbReference>
<dbReference type="AlphaFoldDB" id="A0A1S3K338"/>
<dbReference type="RefSeq" id="XP_013416676.1">
    <property type="nucleotide sequence ID" value="XM_013561222.2"/>
</dbReference>
<evidence type="ECO:0000313" key="6">
    <source>
        <dbReference type="RefSeq" id="XP_013416676.1"/>
    </source>
</evidence>
<sequence>MWWRQCQPGCGLVFLVLTLLSADDTESADCNRVFQSTADGPKNGTFTSPNWPESYQNNLCCIYKFIGIGQERVQLTFDQFDIQGIPPKCQHDYVDLFIRAEHPDVNLLDTPFLGRYCGSSAQVLPGNLVSMGQIFILMLNTDAAKAGKGFLGTYHFLNSSLYDMGTPAPQPVCGYNIDGLNRPKGIIAAPTYPGIYPDHLFCFYKLQGVQGQRIRLHFLDFDVYEGGLHCPIDHVKVYDGYTNQDLLIGTFCGSVMKDRVLYSTGPALHIEFVTRSGRVPPTDSSYLPYWELEESSRFQQKGFKAEYEFSDKFVNLDFIKPPAMHYPGTECDQVIRSSGQSNGTVTSPYFPKSYPINVTCYFYIDGLEDDKDLEKVRLTFNNFYIPSRSTERCTDGFLAVYLQGRLPVDGRTDDADAIYCGRVPDSPIVSSHPRMFLVFDSHHAGIAGSGFKATYEFLTDYAVPGTPMSEEGCRFQYNTHSQKSGTFTSPRYPRKYPPNMQCIYIFRGLRNEQIRISFDKFLLKASDGVSNTECPEDKVIIYEITYDRDTGNETLTNIGVYCKAIIPGPILSPRGINNMMVEFQSDFEGVAGGFQGKYEFLELTDPTCGGNLTSDEHGGGVITSPNYPANYKKDTGCIWHIQLRDPQSKVLLHLQKFAMEGSPSAGCSAAVLRIYKGGGSQPEELCGTDLKPETKMIISAQNNITLKFTTSSSAIGNGGFFIAWAEIIPEVYLGYCSGFKCHANQYCIPRNLVCDKVTHCGEGDTSDEGISCDARRLISFLSWFLFWIPFVHTVFRTVGAVS</sequence>
<feature type="chain" id="PRO_5010182632" evidence="3">
    <location>
        <begin position="28"/>
        <end position="802"/>
    </location>
</feature>
<comment type="caution">
    <text evidence="2">Lacks conserved residue(s) required for the propagation of feature annotation.</text>
</comment>
<dbReference type="PANTHER" id="PTHR47537:SF6">
    <property type="entry name" value="CUB DOMAIN-CONTAINING PROTEIN"/>
    <property type="match status" value="1"/>
</dbReference>
<feature type="domain" description="CUB" evidence="4">
    <location>
        <begin position="30"/>
        <end position="157"/>
    </location>
</feature>
<evidence type="ECO:0000256" key="3">
    <source>
        <dbReference type="SAM" id="SignalP"/>
    </source>
</evidence>
<dbReference type="Gene3D" id="2.60.120.290">
    <property type="entry name" value="Spermadhesin, CUB domain"/>
    <property type="match status" value="5"/>
</dbReference>
<dbReference type="Gene3D" id="4.10.400.10">
    <property type="entry name" value="Low-density Lipoprotein Receptor"/>
    <property type="match status" value="1"/>
</dbReference>
<keyword evidence="3" id="KW-0732">Signal</keyword>
<keyword evidence="1" id="KW-1015">Disulfide bond</keyword>
<gene>
    <name evidence="6" type="primary">LOC106178157</name>
</gene>
<dbReference type="CDD" id="cd00112">
    <property type="entry name" value="LDLa"/>
    <property type="match status" value="1"/>
</dbReference>
<feature type="domain" description="CUB" evidence="4">
    <location>
        <begin position="331"/>
        <end position="458"/>
    </location>
</feature>
<accession>A0A1S3K338</accession>
<organism evidence="5 6">
    <name type="scientific">Lingula anatina</name>
    <name type="common">Brachiopod</name>
    <name type="synonym">Lingula unguis</name>
    <dbReference type="NCBI Taxonomy" id="7574"/>
    <lineage>
        <taxon>Eukaryota</taxon>
        <taxon>Metazoa</taxon>
        <taxon>Spiralia</taxon>
        <taxon>Lophotrochozoa</taxon>
        <taxon>Brachiopoda</taxon>
        <taxon>Linguliformea</taxon>
        <taxon>Lingulata</taxon>
        <taxon>Lingulida</taxon>
        <taxon>Linguloidea</taxon>
        <taxon>Lingulidae</taxon>
        <taxon>Lingula</taxon>
    </lineage>
</organism>
<dbReference type="SUPFAM" id="SSF49854">
    <property type="entry name" value="Spermadhesin, CUB domain"/>
    <property type="match status" value="5"/>
</dbReference>
<dbReference type="GO" id="GO:0005886">
    <property type="term" value="C:plasma membrane"/>
    <property type="evidence" value="ECO:0007669"/>
    <property type="project" value="TreeGrafter"/>
</dbReference>
<name>A0A1S3K338_LINAN</name>
<dbReference type="FunCoup" id="A0A1S3K338">
    <property type="interactions" value="180"/>
</dbReference>
<dbReference type="InterPro" id="IPR000859">
    <property type="entry name" value="CUB_dom"/>
</dbReference>
<dbReference type="OrthoDB" id="6022136at2759"/>
<dbReference type="KEGG" id="lak:106178157"/>
<feature type="domain" description="CUB" evidence="4">
    <location>
        <begin position="473"/>
        <end position="601"/>
    </location>
</feature>
<keyword evidence="5" id="KW-1185">Reference proteome</keyword>
<dbReference type="SMART" id="SM00192">
    <property type="entry name" value="LDLa"/>
    <property type="match status" value="1"/>
</dbReference>
<dbReference type="PROSITE" id="PS01180">
    <property type="entry name" value="CUB"/>
    <property type="match status" value="5"/>
</dbReference>
<dbReference type="InterPro" id="IPR035914">
    <property type="entry name" value="Sperma_CUB_dom_sf"/>
</dbReference>
<evidence type="ECO:0000256" key="2">
    <source>
        <dbReference type="PROSITE-ProRule" id="PRU00059"/>
    </source>
</evidence>
<evidence type="ECO:0000259" key="4">
    <source>
        <dbReference type="PROSITE" id="PS01180"/>
    </source>
</evidence>
<dbReference type="SMART" id="SM00042">
    <property type="entry name" value="CUB"/>
    <property type="match status" value="5"/>
</dbReference>
<dbReference type="Pfam" id="PF00431">
    <property type="entry name" value="CUB"/>
    <property type="match status" value="5"/>
</dbReference>
<proteinExistence type="predicted"/>
<dbReference type="GeneID" id="106178157"/>
<dbReference type="Proteomes" id="UP000085678">
    <property type="component" value="Unplaced"/>
</dbReference>
<dbReference type="CDD" id="cd00041">
    <property type="entry name" value="CUB"/>
    <property type="match status" value="5"/>
</dbReference>
<feature type="domain" description="CUB" evidence="4">
    <location>
        <begin position="608"/>
        <end position="727"/>
    </location>
</feature>
<feature type="domain" description="CUB" evidence="4">
    <location>
        <begin position="173"/>
        <end position="310"/>
    </location>
</feature>
<dbReference type="InterPro" id="IPR053207">
    <property type="entry name" value="Non-NMDA_GluR_Accessory"/>
</dbReference>
<dbReference type="SUPFAM" id="SSF57424">
    <property type="entry name" value="LDL receptor-like module"/>
    <property type="match status" value="1"/>
</dbReference>
<dbReference type="InterPro" id="IPR036055">
    <property type="entry name" value="LDL_receptor-like_sf"/>
</dbReference>
<reference evidence="6" key="1">
    <citation type="submission" date="2025-08" db="UniProtKB">
        <authorList>
            <consortium name="RefSeq"/>
        </authorList>
    </citation>
    <scope>IDENTIFICATION</scope>
    <source>
        <tissue evidence="6">Gonads</tissue>
    </source>
</reference>
<evidence type="ECO:0000256" key="1">
    <source>
        <dbReference type="ARBA" id="ARBA00023157"/>
    </source>
</evidence>
<dbReference type="InParanoid" id="A0A1S3K338"/>
<evidence type="ECO:0000313" key="5">
    <source>
        <dbReference type="Proteomes" id="UP000085678"/>
    </source>
</evidence>
<dbReference type="InterPro" id="IPR002172">
    <property type="entry name" value="LDrepeatLR_classA_rpt"/>
</dbReference>
<feature type="signal peptide" evidence="3">
    <location>
        <begin position="1"/>
        <end position="27"/>
    </location>
</feature>